<keyword evidence="3" id="KW-1185">Reference proteome</keyword>
<dbReference type="EMBL" id="JACRSZ010000008">
    <property type="protein sequence ID" value="MBC8573183.1"/>
    <property type="molecule type" value="Genomic_DNA"/>
</dbReference>
<sequence>MWKRSDLKRNAKAALKANYLKCMLAGIILLFAAGSQTIGGSSTSTVQDASDAYYQSLAFMDGTQSSENPVLNDTLYLNTDGELTPDGYQAIYAQAEGLIQDPSLRMLRRFVMGPMQVIWDSISGFLGGAASLLLMLLGILVLDPIGIGGCKFFIENARHKNEQTGLNHLTMAFKDRNYMNIVLTVLCRDIFVLLWSLLLFIPGIIKSYEYRMVPYILAEHPEMPRREVFLKSREMMSGEKWNAFKLDWSFFFWDYLSILTFGLAGIFFVYPYEHATNAELYLRLKGDHTWNADGYRTWDN</sequence>
<feature type="transmembrane region" description="Helical" evidence="1">
    <location>
        <begin position="181"/>
        <end position="205"/>
    </location>
</feature>
<gene>
    <name evidence="2" type="ORF">H8716_08820</name>
</gene>
<dbReference type="PANTHER" id="PTHR40076:SF1">
    <property type="entry name" value="MEMBRANE PROTEIN"/>
    <property type="match status" value="1"/>
</dbReference>
<evidence type="ECO:0000256" key="1">
    <source>
        <dbReference type="SAM" id="Phobius"/>
    </source>
</evidence>
<dbReference type="Proteomes" id="UP000657421">
    <property type="component" value="Unassembled WGS sequence"/>
</dbReference>
<organism evidence="2 3">
    <name type="scientific">Jingyaoa shaoxingensis</name>
    <dbReference type="NCBI Taxonomy" id="2763671"/>
    <lineage>
        <taxon>Bacteria</taxon>
        <taxon>Bacillati</taxon>
        <taxon>Bacillota</taxon>
        <taxon>Clostridia</taxon>
        <taxon>Lachnospirales</taxon>
        <taxon>Lachnospiraceae</taxon>
        <taxon>Jingyaoa</taxon>
    </lineage>
</organism>
<proteinExistence type="predicted"/>
<keyword evidence="1" id="KW-0812">Transmembrane</keyword>
<dbReference type="RefSeq" id="WP_249308227.1">
    <property type="nucleotide sequence ID" value="NZ_JACRSZ010000008.1"/>
</dbReference>
<comment type="caution">
    <text evidence="2">The sequence shown here is derived from an EMBL/GenBank/DDBJ whole genome shotgun (WGS) entry which is preliminary data.</text>
</comment>
<accession>A0ABR7N9V2</accession>
<keyword evidence="1" id="KW-1133">Transmembrane helix</keyword>
<protein>
    <submittedName>
        <fullName evidence="2">DUF975 family protein</fullName>
    </submittedName>
</protein>
<name>A0ABR7N9V2_9FIRM</name>
<reference evidence="2 3" key="1">
    <citation type="submission" date="2020-08" db="EMBL/GenBank/DDBJ databases">
        <title>Genome public.</title>
        <authorList>
            <person name="Liu C."/>
            <person name="Sun Q."/>
        </authorList>
    </citation>
    <scope>NUCLEOTIDE SEQUENCE [LARGE SCALE GENOMIC DNA]</scope>
    <source>
        <strain evidence="2 3">NSJ-46</strain>
    </source>
</reference>
<evidence type="ECO:0000313" key="3">
    <source>
        <dbReference type="Proteomes" id="UP000657421"/>
    </source>
</evidence>
<keyword evidence="1" id="KW-0472">Membrane</keyword>
<dbReference type="Pfam" id="PF06161">
    <property type="entry name" value="DUF975"/>
    <property type="match status" value="1"/>
</dbReference>
<dbReference type="InterPro" id="IPR010380">
    <property type="entry name" value="DUF975"/>
</dbReference>
<dbReference type="PANTHER" id="PTHR40076">
    <property type="entry name" value="MEMBRANE PROTEIN-RELATED"/>
    <property type="match status" value="1"/>
</dbReference>
<feature type="transmembrane region" description="Helical" evidence="1">
    <location>
        <begin position="250"/>
        <end position="270"/>
    </location>
</feature>
<evidence type="ECO:0000313" key="2">
    <source>
        <dbReference type="EMBL" id="MBC8573183.1"/>
    </source>
</evidence>